<sequence length="71" mass="7972">AFCLLLWTLDKPGTLDPMPAPGYGHVRCLMSTIEAELAYLFGPVGFLLLLNGIFFCLTAKELLWGVWRQEN</sequence>
<reference evidence="2" key="1">
    <citation type="submission" date="2021-06" db="EMBL/GenBank/DDBJ databases">
        <authorList>
            <person name="Hodson N. C."/>
            <person name="Mongue J. A."/>
            <person name="Jaron S. K."/>
        </authorList>
    </citation>
    <scope>NUCLEOTIDE SEQUENCE</scope>
</reference>
<evidence type="ECO:0000313" key="3">
    <source>
        <dbReference type="Proteomes" id="UP000708208"/>
    </source>
</evidence>
<dbReference type="AlphaFoldDB" id="A0A8J2JCY6"/>
<keyword evidence="3" id="KW-1185">Reference proteome</keyword>
<dbReference type="OrthoDB" id="8191206at2759"/>
<feature type="non-terminal residue" evidence="2">
    <location>
        <position position="1"/>
    </location>
</feature>
<evidence type="ECO:0000313" key="2">
    <source>
        <dbReference type="EMBL" id="CAG7696179.1"/>
    </source>
</evidence>
<proteinExistence type="predicted"/>
<protein>
    <submittedName>
        <fullName evidence="2">Uncharacterized protein</fullName>
    </submittedName>
</protein>
<dbReference type="EMBL" id="CAJVCH010024249">
    <property type="protein sequence ID" value="CAG7696179.1"/>
    <property type="molecule type" value="Genomic_DNA"/>
</dbReference>
<feature type="transmembrane region" description="Helical" evidence="1">
    <location>
        <begin position="37"/>
        <end position="59"/>
    </location>
</feature>
<organism evidence="2 3">
    <name type="scientific">Allacma fusca</name>
    <dbReference type="NCBI Taxonomy" id="39272"/>
    <lineage>
        <taxon>Eukaryota</taxon>
        <taxon>Metazoa</taxon>
        <taxon>Ecdysozoa</taxon>
        <taxon>Arthropoda</taxon>
        <taxon>Hexapoda</taxon>
        <taxon>Collembola</taxon>
        <taxon>Symphypleona</taxon>
        <taxon>Sminthuridae</taxon>
        <taxon>Allacma</taxon>
    </lineage>
</organism>
<dbReference type="Proteomes" id="UP000708208">
    <property type="component" value="Unassembled WGS sequence"/>
</dbReference>
<name>A0A8J2JCY6_9HEXA</name>
<feature type="non-terminal residue" evidence="2">
    <location>
        <position position="71"/>
    </location>
</feature>
<comment type="caution">
    <text evidence="2">The sequence shown here is derived from an EMBL/GenBank/DDBJ whole genome shotgun (WGS) entry which is preliminary data.</text>
</comment>
<gene>
    <name evidence="2" type="ORF">AFUS01_LOCUS3939</name>
</gene>
<keyword evidence="1" id="KW-0812">Transmembrane</keyword>
<keyword evidence="1" id="KW-0472">Membrane</keyword>
<evidence type="ECO:0000256" key="1">
    <source>
        <dbReference type="SAM" id="Phobius"/>
    </source>
</evidence>
<accession>A0A8J2JCY6</accession>
<keyword evidence="1" id="KW-1133">Transmembrane helix</keyword>